<dbReference type="PANTHER" id="PTHR31296">
    <property type="entry name" value="UPF0565 PROTEIN C2ORF69"/>
    <property type="match status" value="1"/>
</dbReference>
<dbReference type="GO" id="GO:0005739">
    <property type="term" value="C:mitochondrion"/>
    <property type="evidence" value="ECO:0007669"/>
    <property type="project" value="TreeGrafter"/>
</dbReference>
<evidence type="ECO:0000256" key="1">
    <source>
        <dbReference type="ARBA" id="ARBA00022723"/>
    </source>
</evidence>
<dbReference type="SUPFAM" id="SSF90209">
    <property type="entry name" value="Ran binding protein zinc finger-like"/>
    <property type="match status" value="3"/>
</dbReference>
<dbReference type="PANTHER" id="PTHR31296:SF1">
    <property type="entry name" value="MITOCHONDRIAL PROTEIN C2ORF69"/>
    <property type="match status" value="1"/>
</dbReference>
<keyword evidence="9" id="KW-1185">Reference proteome</keyword>
<dbReference type="InterPro" id="IPR036443">
    <property type="entry name" value="Znf_RanBP2_sf"/>
</dbReference>
<proteinExistence type="predicted"/>
<dbReference type="Pfam" id="PF10561">
    <property type="entry name" value="C2orf69"/>
    <property type="match status" value="1"/>
</dbReference>
<feature type="region of interest" description="Disordered" evidence="6">
    <location>
        <begin position="190"/>
        <end position="210"/>
    </location>
</feature>
<dbReference type="InterPro" id="IPR033443">
    <property type="entry name" value="PROP1-like_PPR_dom"/>
</dbReference>
<dbReference type="EMBL" id="CM017324">
    <property type="protein sequence ID" value="KAE8038582.1"/>
    <property type="molecule type" value="Genomic_DNA"/>
</dbReference>
<dbReference type="Pfam" id="PF00641">
    <property type="entry name" value="Zn_ribbon_RanBP"/>
    <property type="match status" value="3"/>
</dbReference>
<keyword evidence="3" id="KW-0863">Zinc-finger</keyword>
<accession>A0A660KQ84</accession>
<name>A0A660KQ84_9ROSI</name>
<dbReference type="AlphaFoldDB" id="A0A660KQ84"/>
<feature type="repeat" description="PPR" evidence="5">
    <location>
        <begin position="671"/>
        <end position="705"/>
    </location>
</feature>
<dbReference type="OrthoDB" id="419333at2759"/>
<dbReference type="Gene3D" id="1.25.40.10">
    <property type="entry name" value="Tetratricopeptide repeat domain"/>
    <property type="match status" value="3"/>
</dbReference>
<dbReference type="Pfam" id="PF17177">
    <property type="entry name" value="PPR_long"/>
    <property type="match status" value="1"/>
</dbReference>
<feature type="repeat" description="PPR" evidence="5">
    <location>
        <begin position="422"/>
        <end position="456"/>
    </location>
</feature>
<keyword evidence="2" id="KW-0677">Repeat</keyword>
<dbReference type="InterPro" id="IPR002885">
    <property type="entry name" value="PPR_rpt"/>
</dbReference>
<dbReference type="InterPro" id="IPR001876">
    <property type="entry name" value="Znf_RanBP2"/>
</dbReference>
<dbReference type="SMART" id="SM00547">
    <property type="entry name" value="ZnF_RBZ"/>
    <property type="match status" value="3"/>
</dbReference>
<dbReference type="InterPro" id="IPR018881">
    <property type="entry name" value="C2orf69_mit"/>
</dbReference>
<feature type="domain" description="RanBP2-type" evidence="7">
    <location>
        <begin position="964"/>
        <end position="990"/>
    </location>
</feature>
<evidence type="ECO:0000313" key="8">
    <source>
        <dbReference type="EMBL" id="KAE8038582.1"/>
    </source>
</evidence>
<dbReference type="Proteomes" id="UP000327013">
    <property type="component" value="Chromosome 4"/>
</dbReference>
<dbReference type="Pfam" id="PF13041">
    <property type="entry name" value="PPR_2"/>
    <property type="match status" value="2"/>
</dbReference>
<dbReference type="NCBIfam" id="TIGR00756">
    <property type="entry name" value="PPR"/>
    <property type="match status" value="5"/>
</dbReference>
<evidence type="ECO:0000256" key="5">
    <source>
        <dbReference type="PROSITE-ProRule" id="PRU00708"/>
    </source>
</evidence>
<feature type="repeat" description="PPR" evidence="5">
    <location>
        <begin position="457"/>
        <end position="491"/>
    </location>
</feature>
<dbReference type="PROSITE" id="PS51375">
    <property type="entry name" value="PPR"/>
    <property type="match status" value="7"/>
</dbReference>
<feature type="repeat" description="PPR" evidence="5">
    <location>
        <begin position="564"/>
        <end position="598"/>
    </location>
</feature>
<dbReference type="Gene3D" id="4.10.1060.10">
    <property type="entry name" value="Zinc finger, RanBP2-type"/>
    <property type="match status" value="3"/>
</dbReference>
<keyword evidence="1" id="KW-0479">Metal-binding</keyword>
<keyword evidence="4" id="KW-0862">Zinc</keyword>
<sequence>MDRWCGLLKVPLCSDSSKYYRVAASLCLSRTSRTLAVPSANAIFFNGDRVEGTGNPVIERLSDLQKIAGILVQKFGGSINAWVIEASVFNGPFAVYEDFIPSVNQRGEPKSYSPLGFPASRSTVTLLSNCLNEVKNAISRKQEEQQPASASASRHSQPKTFILGFSKGGTVVNQLVTELSFSDVRLTGNAPCTEEQSRSGQHSSFSEESKIIPNTEESLLNSIAKIHYLDVGLNSSGAYLTNHEVIERISNRLIQGAEGIRFIVHGTPRQWCDSRRVWIRNEKDQLVHMLESQAQRSGGKLEVCEKFYFSDRPPGMQMHFEIIEKFDPPLSRAVGNASRWPSTAKGSFRPKPTNQTGFWRPIAWSVFSVPKLALIHPKVRVQGSVVNAKVFKVVLNLCKEAKLANEALWVLRKMKEFALQPDTTAYNVVIRLFCEKGDMDMSEELMNEMGLSDLYPDMITYVAMIRGFCNVGRLEDACGLVEVMRGHGCLPNAVVYSALLDGVCRYGNMERALELLGEMEKDGRACSPNVITYTSVIQCFCEKGQAMKALEFLDRMKAFGCSPNRVTVSSLIKGLCVEGHVEEVYKVIDKVVAGGSVSYGDCYSSLILSFVKLKKLEEAEKIFRMMLASGVKPDSLACSILIRELCLEGRVLDGFMLCDEIEKMEFLSSIDSDLYSILLVGLCQQSHSVEAARLARLMLKKGIRLKASDFDSIVEHLEKFEDEELVNHLNKVDNNRGPFGSKRSRNDGSRSDGDWTCPKCGNVNFGFRIVCNREKCGAPRPPATPPAPFSPYNTPPPLYFGGVGAALPYGVSSRYGYPVPPSGMRYDYGAPVSAHGMRYDYGAPASAHGMRYDYGAPASAHGPYSPVPTFPPGSYGGMGYGSGPALNGHGFGFQGPPWAGGVLPDNPASRKRRGGPDGLHEGDWICPKCDNVNFAFRTTCNIKKCGAPRPSPGPNQSNTGAPEGSWTCVKCGNLNYPFRTVCNRKDCGNEKPASGK</sequence>
<feature type="domain" description="RanBP2-type" evidence="7">
    <location>
        <begin position="753"/>
        <end position="779"/>
    </location>
</feature>
<gene>
    <name evidence="8" type="ORF">FH972_011079</name>
</gene>
<evidence type="ECO:0000256" key="6">
    <source>
        <dbReference type="SAM" id="MobiDB-lite"/>
    </source>
</evidence>
<evidence type="ECO:0000313" key="9">
    <source>
        <dbReference type="Proteomes" id="UP000327013"/>
    </source>
</evidence>
<feature type="repeat" description="PPR" evidence="5">
    <location>
        <begin position="529"/>
        <end position="563"/>
    </location>
</feature>
<evidence type="ECO:0000256" key="3">
    <source>
        <dbReference type="ARBA" id="ARBA00022771"/>
    </source>
</evidence>
<reference evidence="8 9" key="1">
    <citation type="submission" date="2019-06" db="EMBL/GenBank/DDBJ databases">
        <title>A chromosomal-level reference genome of Carpinus fangiana (Coryloideae, Betulaceae).</title>
        <authorList>
            <person name="Yang X."/>
            <person name="Wang Z."/>
            <person name="Zhang L."/>
            <person name="Hao G."/>
            <person name="Liu J."/>
            <person name="Yang Y."/>
        </authorList>
    </citation>
    <scope>NUCLEOTIDE SEQUENCE [LARGE SCALE GENOMIC DNA]</scope>
    <source>
        <strain evidence="8">Cfa_2016G</strain>
        <tissue evidence="8">Leaf</tissue>
    </source>
</reference>
<dbReference type="GO" id="GO:0008270">
    <property type="term" value="F:zinc ion binding"/>
    <property type="evidence" value="ECO:0007669"/>
    <property type="project" value="UniProtKB-KW"/>
</dbReference>
<feature type="domain" description="RanBP2-type" evidence="7">
    <location>
        <begin position="922"/>
        <end position="948"/>
    </location>
</feature>
<evidence type="ECO:0000259" key="7">
    <source>
        <dbReference type="SMART" id="SM00547"/>
    </source>
</evidence>
<evidence type="ECO:0000256" key="4">
    <source>
        <dbReference type="ARBA" id="ARBA00022833"/>
    </source>
</evidence>
<dbReference type="InterPro" id="IPR011990">
    <property type="entry name" value="TPR-like_helical_dom_sf"/>
</dbReference>
<feature type="repeat" description="PPR" evidence="5">
    <location>
        <begin position="492"/>
        <end position="526"/>
    </location>
</feature>
<evidence type="ECO:0000256" key="2">
    <source>
        <dbReference type="ARBA" id="ARBA00022737"/>
    </source>
</evidence>
<protein>
    <recommendedName>
        <fullName evidence="7">RanBP2-type domain-containing protein</fullName>
    </recommendedName>
</protein>
<feature type="repeat" description="PPR" evidence="5">
    <location>
        <begin position="599"/>
        <end position="633"/>
    </location>
</feature>
<organism evidence="8 9">
    <name type="scientific">Carpinus fangiana</name>
    <dbReference type="NCBI Taxonomy" id="176857"/>
    <lineage>
        <taxon>Eukaryota</taxon>
        <taxon>Viridiplantae</taxon>
        <taxon>Streptophyta</taxon>
        <taxon>Embryophyta</taxon>
        <taxon>Tracheophyta</taxon>
        <taxon>Spermatophyta</taxon>
        <taxon>Magnoliopsida</taxon>
        <taxon>eudicotyledons</taxon>
        <taxon>Gunneridae</taxon>
        <taxon>Pentapetalae</taxon>
        <taxon>rosids</taxon>
        <taxon>fabids</taxon>
        <taxon>Fagales</taxon>
        <taxon>Betulaceae</taxon>
        <taxon>Carpinus</taxon>
    </lineage>
</organism>